<keyword evidence="4" id="KW-0325">Glycoprotein</keyword>
<dbReference type="InterPro" id="IPR019011">
    <property type="entry name" value="Cryptic/Cripto_CFC-dom"/>
</dbReference>
<evidence type="ECO:0000256" key="4">
    <source>
        <dbReference type="ARBA" id="ARBA00023180"/>
    </source>
</evidence>
<evidence type="ECO:0000313" key="8">
    <source>
        <dbReference type="Proteomes" id="UP001162483"/>
    </source>
</evidence>
<protein>
    <recommendedName>
        <fullName evidence="6">EGF-like domain-containing protein</fullName>
    </recommendedName>
</protein>
<name>A0ABN9FAL5_9NEOB</name>
<dbReference type="PROSITE" id="PS00022">
    <property type="entry name" value="EGF_1"/>
    <property type="match status" value="1"/>
</dbReference>
<proteinExistence type="inferred from homology"/>
<comment type="caution">
    <text evidence="7">The sequence shown here is derived from an EMBL/GenBank/DDBJ whole genome shotgun (WGS) entry which is preliminary data.</text>
</comment>
<evidence type="ECO:0000256" key="3">
    <source>
        <dbReference type="ARBA" id="ARBA00023157"/>
    </source>
</evidence>
<accession>A0ABN9FAL5</accession>
<dbReference type="PROSITE" id="PS50026">
    <property type="entry name" value="EGF_3"/>
    <property type="match status" value="1"/>
</dbReference>
<evidence type="ECO:0000256" key="2">
    <source>
        <dbReference type="ARBA" id="ARBA00022536"/>
    </source>
</evidence>
<keyword evidence="2 5" id="KW-0245">EGF-like domain</keyword>
<feature type="domain" description="EGF-like" evidence="6">
    <location>
        <begin position="1"/>
        <end position="24"/>
    </location>
</feature>
<evidence type="ECO:0000313" key="7">
    <source>
        <dbReference type="EMBL" id="CAI9592533.1"/>
    </source>
</evidence>
<gene>
    <name evidence="7" type="ORF">SPARVUS_LOCUS11384902</name>
</gene>
<comment type="similarity">
    <text evidence="1">Belongs to the EGF-CFC (Cripto-1/FRL1/Cryptic) family.</text>
</comment>
<keyword evidence="8" id="KW-1185">Reference proteome</keyword>
<dbReference type="Pfam" id="PF09443">
    <property type="entry name" value="CFC"/>
    <property type="match status" value="1"/>
</dbReference>
<dbReference type="EMBL" id="CATNWA010016426">
    <property type="protein sequence ID" value="CAI9592533.1"/>
    <property type="molecule type" value="Genomic_DNA"/>
</dbReference>
<sequence length="108" mass="12157">MNGGTCVLGSFCACPKHFTGRHCEFDERNKNCAAKIKHGDWLQHGCRFCRCTYGVLHCLEEFRQTNCDPANDDIWLVSRTSPELPPSSGTLYPNLSDYRLLCSLLGDL</sequence>
<dbReference type="InterPro" id="IPR000742">
    <property type="entry name" value="EGF"/>
</dbReference>
<evidence type="ECO:0000259" key="6">
    <source>
        <dbReference type="PROSITE" id="PS50026"/>
    </source>
</evidence>
<organism evidence="7 8">
    <name type="scientific">Staurois parvus</name>
    <dbReference type="NCBI Taxonomy" id="386267"/>
    <lineage>
        <taxon>Eukaryota</taxon>
        <taxon>Metazoa</taxon>
        <taxon>Chordata</taxon>
        <taxon>Craniata</taxon>
        <taxon>Vertebrata</taxon>
        <taxon>Euteleostomi</taxon>
        <taxon>Amphibia</taxon>
        <taxon>Batrachia</taxon>
        <taxon>Anura</taxon>
        <taxon>Neobatrachia</taxon>
        <taxon>Ranoidea</taxon>
        <taxon>Ranidae</taxon>
        <taxon>Staurois</taxon>
    </lineage>
</organism>
<evidence type="ECO:0000256" key="1">
    <source>
        <dbReference type="ARBA" id="ARBA00007384"/>
    </source>
</evidence>
<dbReference type="Gene3D" id="2.10.25.10">
    <property type="entry name" value="Laminin"/>
    <property type="match status" value="1"/>
</dbReference>
<dbReference type="Proteomes" id="UP001162483">
    <property type="component" value="Unassembled WGS sequence"/>
</dbReference>
<evidence type="ECO:0000256" key="5">
    <source>
        <dbReference type="PROSITE-ProRule" id="PRU00076"/>
    </source>
</evidence>
<feature type="disulfide bond" evidence="5">
    <location>
        <begin position="14"/>
        <end position="23"/>
    </location>
</feature>
<dbReference type="SUPFAM" id="SSF57196">
    <property type="entry name" value="EGF/Laminin"/>
    <property type="match status" value="2"/>
</dbReference>
<comment type="caution">
    <text evidence="5">Lacks conserved residue(s) required for the propagation of feature annotation.</text>
</comment>
<keyword evidence="3 5" id="KW-1015">Disulfide bond</keyword>
<reference evidence="7" key="1">
    <citation type="submission" date="2023-05" db="EMBL/GenBank/DDBJ databases">
        <authorList>
            <person name="Stuckert A."/>
        </authorList>
    </citation>
    <scope>NUCLEOTIDE SEQUENCE</scope>
</reference>